<dbReference type="RefSeq" id="WP_184295090.1">
    <property type="nucleotide sequence ID" value="NZ_JACHXO010000006.1"/>
</dbReference>
<dbReference type="EMBL" id="JACHXO010000006">
    <property type="protein sequence ID" value="MBB3196049.1"/>
    <property type="molecule type" value="Genomic_DNA"/>
</dbReference>
<dbReference type="Proteomes" id="UP000574369">
    <property type="component" value="Unassembled WGS sequence"/>
</dbReference>
<dbReference type="InterPro" id="IPR016181">
    <property type="entry name" value="Acyl_CoA_acyltransferase"/>
</dbReference>
<organism evidence="4 5">
    <name type="scientific">Roseateles terrae</name>
    <dbReference type="NCBI Taxonomy" id="431060"/>
    <lineage>
        <taxon>Bacteria</taxon>
        <taxon>Pseudomonadati</taxon>
        <taxon>Pseudomonadota</taxon>
        <taxon>Betaproteobacteria</taxon>
        <taxon>Burkholderiales</taxon>
        <taxon>Sphaerotilaceae</taxon>
        <taxon>Roseateles</taxon>
    </lineage>
</organism>
<dbReference type="InterPro" id="IPR000182">
    <property type="entry name" value="GNAT_dom"/>
</dbReference>
<evidence type="ECO:0000313" key="4">
    <source>
        <dbReference type="EMBL" id="MBB3196049.1"/>
    </source>
</evidence>
<dbReference type="PANTHER" id="PTHR43877">
    <property type="entry name" value="AMINOALKYLPHOSPHONATE N-ACETYLTRANSFERASE-RELATED-RELATED"/>
    <property type="match status" value="1"/>
</dbReference>
<proteinExistence type="predicted"/>
<keyword evidence="5" id="KW-1185">Reference proteome</keyword>
<dbReference type="Gene3D" id="3.40.630.30">
    <property type="match status" value="1"/>
</dbReference>
<keyword evidence="1" id="KW-0808">Transferase</keyword>
<dbReference type="InterPro" id="IPR050832">
    <property type="entry name" value="Bact_Acetyltransf"/>
</dbReference>
<evidence type="ECO:0000256" key="2">
    <source>
        <dbReference type="ARBA" id="ARBA00023315"/>
    </source>
</evidence>
<comment type="caution">
    <text evidence="4">The sequence shown here is derived from an EMBL/GenBank/DDBJ whole genome shotgun (WGS) entry which is preliminary data.</text>
</comment>
<evidence type="ECO:0000259" key="3">
    <source>
        <dbReference type="PROSITE" id="PS51186"/>
    </source>
</evidence>
<dbReference type="Pfam" id="PF00583">
    <property type="entry name" value="Acetyltransf_1"/>
    <property type="match status" value="1"/>
</dbReference>
<feature type="domain" description="N-acetyltransferase" evidence="3">
    <location>
        <begin position="26"/>
        <end position="164"/>
    </location>
</feature>
<dbReference type="SUPFAM" id="SSF55729">
    <property type="entry name" value="Acyl-CoA N-acyltransferases (Nat)"/>
    <property type="match status" value="1"/>
</dbReference>
<dbReference type="PROSITE" id="PS51186">
    <property type="entry name" value="GNAT"/>
    <property type="match status" value="1"/>
</dbReference>
<keyword evidence="2" id="KW-0012">Acyltransferase</keyword>
<evidence type="ECO:0000256" key="1">
    <source>
        <dbReference type="ARBA" id="ARBA00022679"/>
    </source>
</evidence>
<accession>A0ABR6GXN9</accession>
<dbReference type="CDD" id="cd04301">
    <property type="entry name" value="NAT_SF"/>
    <property type="match status" value="1"/>
</dbReference>
<sequence length="187" mass="20187">MASLASDGVAPRLTRVHQIEPLAWAPLLAAAEAEGWRMLSRLMDEWRSGANRYDQPGESLWAWLDARGFVIAVGGMNVEPAPGRPGTGRMRRFFVHPGWRGHGLARRLVGAVLASAQGHFSRLHVNCESSQSAAFWSRCGFTEVTADAASASAKDGVAMTRPARYTHVRLLPQMQAAVGAPSPWASA</sequence>
<reference evidence="4 5" key="1">
    <citation type="submission" date="2020-08" db="EMBL/GenBank/DDBJ databases">
        <title>Genomic Encyclopedia of Type Strains, Phase III (KMG-III): the genomes of soil and plant-associated and newly described type strains.</title>
        <authorList>
            <person name="Whitman W."/>
        </authorList>
    </citation>
    <scope>NUCLEOTIDE SEQUENCE [LARGE SCALE GENOMIC DNA]</scope>
    <source>
        <strain evidence="4 5">CECT 7247</strain>
    </source>
</reference>
<name>A0ABR6GXN9_9BURK</name>
<evidence type="ECO:0000313" key="5">
    <source>
        <dbReference type="Proteomes" id="UP000574369"/>
    </source>
</evidence>
<gene>
    <name evidence="4" type="ORF">FHS28_003459</name>
</gene>
<protein>
    <submittedName>
        <fullName evidence="4">GNAT superfamily N-acetyltransferase</fullName>
    </submittedName>
</protein>